<dbReference type="Gene3D" id="3.30.70.260">
    <property type="match status" value="1"/>
</dbReference>
<reference evidence="2" key="2">
    <citation type="journal article" date="2021" name="PeerJ">
        <title>Extensive microbial diversity within the chicken gut microbiome revealed by metagenomics and culture.</title>
        <authorList>
            <person name="Gilroy R."/>
            <person name="Ravi A."/>
            <person name="Getino M."/>
            <person name="Pursley I."/>
            <person name="Horton D.L."/>
            <person name="Alikhan N.F."/>
            <person name="Baker D."/>
            <person name="Gharbi K."/>
            <person name="Hall N."/>
            <person name="Watson M."/>
            <person name="Adriaenssens E.M."/>
            <person name="Foster-Nyarko E."/>
            <person name="Jarju S."/>
            <person name="Secka A."/>
            <person name="Antonio M."/>
            <person name="Oren A."/>
            <person name="Chaudhuri R.R."/>
            <person name="La Ragione R."/>
            <person name="Hildebrand F."/>
            <person name="Pallen M.J."/>
        </authorList>
    </citation>
    <scope>NUCLEOTIDE SEQUENCE</scope>
    <source>
        <strain evidence="2">CHK184-25365</strain>
    </source>
</reference>
<dbReference type="Pfam" id="PF01842">
    <property type="entry name" value="ACT"/>
    <property type="match status" value="1"/>
</dbReference>
<feature type="domain" description="ACT" evidence="1">
    <location>
        <begin position="70"/>
        <end position="143"/>
    </location>
</feature>
<sequence length="143" mass="16106">MKQPQKVLVQVDVLPEVFRKVLEAKQLIATRQAKNSTVACRMVDLSRSAFYKYKDCISLYDEMQVEQTMALYFRLSDQPGVLSGVLKILSDHGANILTVTQNLPLDQVAAVTVTIRIDQKTTDLTALFDQLAEDTGVIEFRKI</sequence>
<comment type="caution">
    <text evidence="2">The sequence shown here is derived from an EMBL/GenBank/DDBJ whole genome shotgun (WGS) entry which is preliminary data.</text>
</comment>
<dbReference type="SUPFAM" id="SSF55021">
    <property type="entry name" value="ACT-like"/>
    <property type="match status" value="1"/>
</dbReference>
<organism evidence="2 3">
    <name type="scientific">Candidatus Egerieicola pullicola</name>
    <dbReference type="NCBI Taxonomy" id="2840775"/>
    <lineage>
        <taxon>Bacteria</taxon>
        <taxon>Bacillati</taxon>
        <taxon>Bacillota</taxon>
        <taxon>Clostridia</taxon>
        <taxon>Eubacteriales</taxon>
        <taxon>Oscillospiraceae</taxon>
        <taxon>Oscillospiraceae incertae sedis</taxon>
        <taxon>Candidatus Egerieicola</taxon>
    </lineage>
</organism>
<accession>A0A9D1DCX7</accession>
<dbReference type="InterPro" id="IPR045865">
    <property type="entry name" value="ACT-like_dom_sf"/>
</dbReference>
<protein>
    <submittedName>
        <fullName evidence="2">ACT domain-containing protein</fullName>
    </submittedName>
</protein>
<dbReference type="NCBIfam" id="NF003361">
    <property type="entry name" value="PRK04435.1"/>
    <property type="match status" value="1"/>
</dbReference>
<evidence type="ECO:0000313" key="2">
    <source>
        <dbReference type="EMBL" id="HIR41446.1"/>
    </source>
</evidence>
<dbReference type="EMBL" id="DVGY01000147">
    <property type="protein sequence ID" value="HIR41446.1"/>
    <property type="molecule type" value="Genomic_DNA"/>
</dbReference>
<dbReference type="InterPro" id="IPR002912">
    <property type="entry name" value="ACT_dom"/>
</dbReference>
<proteinExistence type="predicted"/>
<reference evidence="2" key="1">
    <citation type="submission" date="2020-10" db="EMBL/GenBank/DDBJ databases">
        <authorList>
            <person name="Gilroy R."/>
        </authorList>
    </citation>
    <scope>NUCLEOTIDE SEQUENCE</scope>
    <source>
        <strain evidence="2">CHK184-25365</strain>
    </source>
</reference>
<name>A0A9D1DCX7_9FIRM</name>
<gene>
    <name evidence="2" type="ORF">IAB36_06440</name>
</gene>
<dbReference type="PROSITE" id="PS51671">
    <property type="entry name" value="ACT"/>
    <property type="match status" value="1"/>
</dbReference>
<dbReference type="Proteomes" id="UP000886749">
    <property type="component" value="Unassembled WGS sequence"/>
</dbReference>
<dbReference type="AlphaFoldDB" id="A0A9D1DCX7"/>
<evidence type="ECO:0000259" key="1">
    <source>
        <dbReference type="PROSITE" id="PS51671"/>
    </source>
</evidence>
<evidence type="ECO:0000313" key="3">
    <source>
        <dbReference type="Proteomes" id="UP000886749"/>
    </source>
</evidence>